<feature type="transmembrane region" description="Helical" evidence="1">
    <location>
        <begin position="230"/>
        <end position="250"/>
    </location>
</feature>
<dbReference type="PANTHER" id="PTHR34219:SF5">
    <property type="entry name" value="BLR4505 PROTEIN"/>
    <property type="match status" value="1"/>
</dbReference>
<organism evidence="2 3">
    <name type="scientific">Herbaspirillum seropedicae (strain SmR1)</name>
    <dbReference type="NCBI Taxonomy" id="757424"/>
    <lineage>
        <taxon>Bacteria</taxon>
        <taxon>Pseudomonadati</taxon>
        <taxon>Pseudomonadota</taxon>
        <taxon>Betaproteobacteria</taxon>
        <taxon>Burkholderiales</taxon>
        <taxon>Oxalobacteraceae</taxon>
        <taxon>Herbaspirillum</taxon>
    </lineage>
</organism>
<dbReference type="Pfam" id="PF03929">
    <property type="entry name" value="PepSY_TM"/>
    <property type="match status" value="1"/>
</dbReference>
<keyword evidence="3" id="KW-1185">Reference proteome</keyword>
<dbReference type="OrthoDB" id="7238323at2"/>
<evidence type="ECO:0000313" key="3">
    <source>
        <dbReference type="Proteomes" id="UP000000329"/>
    </source>
</evidence>
<gene>
    <name evidence="2" type="ordered locus">Hsero_2431</name>
</gene>
<dbReference type="KEGG" id="hse:Hsero_2431"/>
<keyword evidence="1" id="KW-1133">Transmembrane helix</keyword>
<dbReference type="EMBL" id="CP002039">
    <property type="protein sequence ID" value="ADJ63930.1"/>
    <property type="molecule type" value="Genomic_DNA"/>
</dbReference>
<evidence type="ECO:0000256" key="1">
    <source>
        <dbReference type="SAM" id="Phobius"/>
    </source>
</evidence>
<keyword evidence="1" id="KW-0472">Membrane</keyword>
<dbReference type="Proteomes" id="UP000000329">
    <property type="component" value="Chromosome"/>
</dbReference>
<sequence>MTSPLRSLRDWLVRHAPSRHVLVLLHRWTGLGMAFFLIVTSLTGSLLVFDDELDAWLAPQLQLAQPAPGQSAQAMMDPYLLREKVAQAMGPQVHISQLVLHARPGRTVSFQADPATDPATGKPYRLGYDEILVNPYTGVVQGVRDRDKISLKPADLMPFLFKLHHSLALPRAPGALLLGTVGLLWTLDCFVGMILTWPRARPFLVKWKPAWLIKWRAGFYRVNLDLHRAFGLWCWVMLLLFAWSSVMLNLRDQIYLPVMSRILSFDTSWRPGPPLPQALSGPPQSWPEAHALARRTMDGFARQRGLVIDFEEKLDFDRRRGVYIYLVHSNADLRADVGNTGLRIDARTGKILGHWLPVGDRDGNTFSNWLGALHMGHVFGLPWRILLVLVGGAVSLLTVTGVVVWWKKRAARRLQLRSPGDGRKPSASHSDVASR</sequence>
<dbReference type="AlphaFoldDB" id="D8IVJ1"/>
<dbReference type="GeneID" id="29393728"/>
<accession>D8IVJ1</accession>
<dbReference type="PANTHER" id="PTHR34219">
    <property type="entry name" value="IRON-REGULATED INNER MEMBRANE PROTEIN-RELATED"/>
    <property type="match status" value="1"/>
</dbReference>
<evidence type="ECO:0000313" key="2">
    <source>
        <dbReference type="EMBL" id="ADJ63930.1"/>
    </source>
</evidence>
<dbReference type="RefSeq" id="WP_013234409.1">
    <property type="nucleotide sequence ID" value="NC_014323.1"/>
</dbReference>
<dbReference type="eggNOG" id="COG3182">
    <property type="taxonomic scope" value="Bacteria"/>
</dbReference>
<feature type="transmembrane region" description="Helical" evidence="1">
    <location>
        <begin position="21"/>
        <end position="49"/>
    </location>
</feature>
<feature type="transmembrane region" description="Helical" evidence="1">
    <location>
        <begin position="175"/>
        <end position="197"/>
    </location>
</feature>
<protein>
    <submittedName>
        <fullName evidence="2">Iron-regulated membrane protein</fullName>
    </submittedName>
</protein>
<keyword evidence="1" id="KW-0812">Transmembrane</keyword>
<dbReference type="STRING" id="757424.Hsero_2431"/>
<feature type="transmembrane region" description="Helical" evidence="1">
    <location>
        <begin position="383"/>
        <end position="406"/>
    </location>
</feature>
<proteinExistence type="predicted"/>
<dbReference type="HOGENOM" id="CLU_031962_4_0_4"/>
<name>D8IVJ1_HERSS</name>
<reference evidence="2 3" key="1">
    <citation type="submission" date="2010-04" db="EMBL/GenBank/DDBJ databases">
        <title>The genome of Herbaspirillum seropedicae SmR1, an endophytic, nitrogen-fixing, plant-growth promoting beta-Proteobacteria.</title>
        <authorList>
            <person name="Pedrosa F.O."/>
            <person name="Monteiro R.A."/>
            <person name="Wassem R."/>
            <person name="Cruz L.M."/>
            <person name="Ayub R.A."/>
            <person name="Colauto N.B."/>
            <person name="Fernandez M.A."/>
            <person name="Fungaro M.H.P."/>
            <person name="Grisard E.C."/>
            <person name="Hungria M."/>
            <person name="Madeira H.M.F."/>
            <person name="Nodari R.O."/>
            <person name="Osaku C.A."/>
            <person name="Petzl-Erler M.L."/>
            <person name="Terenzi H."/>
            <person name="Vieira L.G.E."/>
            <person name="Almeida M.I.M."/>
            <person name="Alves L.R."/>
            <person name="Arantes O.M.N."/>
            <person name="Balsanelli E."/>
            <person name="Barcellos F.G."/>
            <person name="Baura V.A."/>
            <person name="Binde D.R."/>
            <person name="Campo R.J."/>
            <person name="Chubatsu L.S."/>
            <person name="Chueire L.M.O."/>
            <person name="Ciferri R.R."/>
            <person name="Correa L.C."/>
            <person name="da Conceicao Silva J.L."/>
            <person name="Dabul A.N.G."/>
            <person name="Dambros B.P."/>
            <person name="Faoro H."/>
            <person name="Favetti A."/>
            <person name="Friedermann G."/>
            <person name="Furlaneto M.C."/>
            <person name="Gasques L.S."/>
            <person name="Gimenes C.C.T."/>
            <person name="Gioppo N.M.R."/>
            <person name="Glienke-Blanco C."/>
            <person name="Godoy L.P."/>
            <person name="Guerra M.P."/>
            <person name="Karp S."/>
            <person name="Kava-Cordeiro V."/>
            <person name="Margarido V.P."/>
            <person name="Mathioni S.M."/>
            <person name="Menck-Soares M.A."/>
            <person name="Murace N.K."/>
            <person name="Nicolas M.F."/>
            <person name="Oliveira C.E.C."/>
            <person name="Pagnan N.A.B."/>
            <person name="Pamphile J.A."/>
            <person name="Patussi E.V."/>
            <person name="Pereira L.F.P."/>
            <person name="Pereira-Ferrari L."/>
            <person name="Pinto F.G.S."/>
            <person name="Precoma C."/>
            <person name="Prioli A.J."/>
            <person name="Prioli S.M.A.P."/>
            <person name="Raittz R.T."/>
            <person name="Ramos H.J.O."/>
            <person name="Ribeiro E.M.S.F."/>
            <person name="Rigo L.U."/>
            <person name="Rocha C.L.M.S.C."/>
            <person name="Rocha S.N."/>
            <person name="Santos K."/>
            <person name="Satori D."/>
            <person name="Silva A.G."/>
            <person name="Simao R.C.G."/>
            <person name="Soares M.A.M."/>
            <person name="Souza E.M."/>
            <person name="Steffens M.B.R."/>
            <person name="Steindel M."/>
            <person name="Tadra-Sfeir M.Z."/>
            <person name="Takahashi E.K."/>
            <person name="Torres R.A."/>
            <person name="Valle J.S."/>
            <person name="Vernal J.I."/>
            <person name="Vilas-Boas L.A."/>
            <person name="Watanabe M.A.E."/>
            <person name="Weiss V.A."/>
            <person name="Yates M.A."/>
            <person name="Souza E.M."/>
        </authorList>
    </citation>
    <scope>NUCLEOTIDE SEQUENCE [LARGE SCALE GENOMIC DNA]</scope>
    <source>
        <strain evidence="2 3">SmR1</strain>
    </source>
</reference>
<dbReference type="InterPro" id="IPR005625">
    <property type="entry name" value="PepSY-ass_TM"/>
</dbReference>